<dbReference type="EMBL" id="JANPWB010000006">
    <property type="protein sequence ID" value="KAJ1176554.1"/>
    <property type="molecule type" value="Genomic_DNA"/>
</dbReference>
<feature type="region of interest" description="Disordered" evidence="3">
    <location>
        <begin position="380"/>
        <end position="434"/>
    </location>
</feature>
<sequence>MAEITSGKETSNRHLRFKLQSLGRRLDELEEATKNLQKAEDEVLDLQDKIIQAEGSNSSMLSDVESLRKRVLKIEGKDEEVKKAEDLCRLMKEKLEEEEYATVKLKSQIENLQKRMTELEKLEEAFSKSKNECTQLCLNLNEEKNVSKKLSAELEVLKARIKEMEASEAKIDKTEQQFVSELEKIKSLTLMFVNERKQLLEKERQNEKLIQDLKQKLEQNNRIHITNQTRNTSAILERSTKSNLESSDLRIEDDISFKLPAKESKRKSSLDYVKSVENETIGVPENEKNKNQEDNKIKDLNQEIEKLKTQVNHLKSVEEELKQTNAKNNVLNERYLSEKSKNILLTEQLEKLKIEIQKRKELENGIADCEEIASAGRLSYDKPKNRSENAAKYKSQEYPSHSRRERVPNRDLSQNHDSVSHSNRQFLNTNVTNRRSAAYNSSGLMDLVTEDPKRVDHKTAATVSYVSAAKDVHGSLQSEVKKSKEQPSVLSRYPPAAQEHNSKSWKTSSKPLNESGSKNRPQKTTRTFGEVYSSTQNQSQIRVEQPVLASEKTGRKSQTNNSEMSSPITSSRSNAALENGASLSSKPSTQSQKSVNSPITSLPVATTVTTSSPMETSQSKHLNCEEAEPLDITSQTAMPRSSRYLQNSRNQGTTLSTRDPEGSENVHSGLETRKLSSTREPLPSKMITNAFINGRFNSEDVDENVGDFSQEKTTAFAQPELERKVNHQFLLLGLLLGMIFHWMRRVQIQPSDLAEDSLCLLIGYQGLTMVERGILPDLTSSKTSNDLVAEWKTVHIAGGTYLRKNKCLFTGLGSPP</sequence>
<protein>
    <recommendedName>
        <fullName evidence="6">Leucine zipper protein 1</fullName>
    </recommendedName>
</protein>
<feature type="coiled-coil region" evidence="2">
    <location>
        <begin position="283"/>
        <end position="334"/>
    </location>
</feature>
<feature type="compositionally biased region" description="Polar residues" evidence="3">
    <location>
        <begin position="411"/>
        <end position="434"/>
    </location>
</feature>
<evidence type="ECO:0000313" key="4">
    <source>
        <dbReference type="EMBL" id="KAJ1176554.1"/>
    </source>
</evidence>
<feature type="region of interest" description="Disordered" evidence="3">
    <location>
        <begin position="475"/>
        <end position="682"/>
    </location>
</feature>
<organism evidence="4 5">
    <name type="scientific">Pleurodeles waltl</name>
    <name type="common">Iberian ribbed newt</name>
    <dbReference type="NCBI Taxonomy" id="8319"/>
    <lineage>
        <taxon>Eukaryota</taxon>
        <taxon>Metazoa</taxon>
        <taxon>Chordata</taxon>
        <taxon>Craniata</taxon>
        <taxon>Vertebrata</taxon>
        <taxon>Euteleostomi</taxon>
        <taxon>Amphibia</taxon>
        <taxon>Batrachia</taxon>
        <taxon>Caudata</taxon>
        <taxon>Salamandroidea</taxon>
        <taxon>Salamandridae</taxon>
        <taxon>Pleurodelinae</taxon>
        <taxon>Pleurodeles</taxon>
    </lineage>
</organism>
<dbReference type="InterPro" id="IPR050719">
    <property type="entry name" value="Cortactin-Actin_Reg"/>
</dbReference>
<gene>
    <name evidence="4" type="ORF">NDU88_001828</name>
</gene>
<proteinExistence type="predicted"/>
<evidence type="ECO:0000256" key="1">
    <source>
        <dbReference type="ARBA" id="ARBA00023054"/>
    </source>
</evidence>
<dbReference type="Proteomes" id="UP001066276">
    <property type="component" value="Chromosome 3_2"/>
</dbReference>
<feature type="coiled-coil region" evidence="2">
    <location>
        <begin position="12"/>
        <end position="220"/>
    </location>
</feature>
<name>A0AAV7TIX3_PLEWA</name>
<evidence type="ECO:0000256" key="2">
    <source>
        <dbReference type="SAM" id="Coils"/>
    </source>
</evidence>
<dbReference type="PANTHER" id="PTHR23166:SF7">
    <property type="entry name" value="LEUCINE ZIPPER PROTEIN 1"/>
    <property type="match status" value="1"/>
</dbReference>
<feature type="compositionally biased region" description="Polar residues" evidence="3">
    <location>
        <begin position="504"/>
        <end position="542"/>
    </location>
</feature>
<comment type="caution">
    <text evidence="4">The sequence shown here is derived from an EMBL/GenBank/DDBJ whole genome shotgun (WGS) entry which is preliminary data.</text>
</comment>
<keyword evidence="1 2" id="KW-0175">Coiled coil</keyword>
<evidence type="ECO:0008006" key="6">
    <source>
        <dbReference type="Google" id="ProtNLM"/>
    </source>
</evidence>
<feature type="compositionally biased region" description="Polar residues" evidence="3">
    <location>
        <begin position="632"/>
        <end position="657"/>
    </location>
</feature>
<accession>A0AAV7TIX3</accession>
<dbReference type="AlphaFoldDB" id="A0AAV7TIX3"/>
<evidence type="ECO:0000313" key="5">
    <source>
        <dbReference type="Proteomes" id="UP001066276"/>
    </source>
</evidence>
<feature type="compositionally biased region" description="Polar residues" evidence="3">
    <location>
        <begin position="556"/>
        <end position="621"/>
    </location>
</feature>
<reference evidence="4" key="1">
    <citation type="journal article" date="2022" name="bioRxiv">
        <title>Sequencing and chromosome-scale assembly of the giantPleurodeles waltlgenome.</title>
        <authorList>
            <person name="Brown T."/>
            <person name="Elewa A."/>
            <person name="Iarovenko S."/>
            <person name="Subramanian E."/>
            <person name="Araus A.J."/>
            <person name="Petzold A."/>
            <person name="Susuki M."/>
            <person name="Suzuki K.-i.T."/>
            <person name="Hayashi T."/>
            <person name="Toyoda A."/>
            <person name="Oliveira C."/>
            <person name="Osipova E."/>
            <person name="Leigh N.D."/>
            <person name="Simon A."/>
            <person name="Yun M.H."/>
        </authorList>
    </citation>
    <scope>NUCLEOTIDE SEQUENCE</scope>
    <source>
        <strain evidence="4">20211129_DDA</strain>
        <tissue evidence="4">Liver</tissue>
    </source>
</reference>
<evidence type="ECO:0000256" key="3">
    <source>
        <dbReference type="SAM" id="MobiDB-lite"/>
    </source>
</evidence>
<feature type="compositionally biased region" description="Basic and acidic residues" evidence="3">
    <location>
        <begin position="380"/>
        <end position="409"/>
    </location>
</feature>
<dbReference type="PANTHER" id="PTHR23166">
    <property type="entry name" value="FILAMIN/GPBP-INTERACTING PROTEIN"/>
    <property type="match status" value="1"/>
</dbReference>
<keyword evidence="5" id="KW-1185">Reference proteome</keyword>
<dbReference type="GO" id="GO:0021503">
    <property type="term" value="P:neural fold bending"/>
    <property type="evidence" value="ECO:0007669"/>
    <property type="project" value="TreeGrafter"/>
</dbReference>